<keyword evidence="4" id="KW-1185">Reference proteome</keyword>
<dbReference type="EMBL" id="JACOOL010000002">
    <property type="protein sequence ID" value="MBC5635797.1"/>
    <property type="molecule type" value="Genomic_DNA"/>
</dbReference>
<dbReference type="Proteomes" id="UP000637359">
    <property type="component" value="Unassembled WGS sequence"/>
</dbReference>
<protein>
    <submittedName>
        <fullName evidence="3">Zinc ribbon domain-containing protein</fullName>
    </submittedName>
</protein>
<reference evidence="3" key="1">
    <citation type="submission" date="2020-08" db="EMBL/GenBank/DDBJ databases">
        <title>Genome public.</title>
        <authorList>
            <person name="Liu C."/>
            <person name="Sun Q."/>
        </authorList>
    </citation>
    <scope>NUCLEOTIDE SEQUENCE</scope>
    <source>
        <strain evidence="3">BX22</strain>
    </source>
</reference>
<dbReference type="PROSITE" id="PS50005">
    <property type="entry name" value="TPR"/>
    <property type="match status" value="1"/>
</dbReference>
<dbReference type="Gene3D" id="1.25.40.10">
    <property type="entry name" value="Tetratricopeptide repeat domain"/>
    <property type="match status" value="1"/>
</dbReference>
<accession>A0A923RIM7</accession>
<dbReference type="AlphaFoldDB" id="A0A923RIM7"/>
<dbReference type="InterPro" id="IPR011990">
    <property type="entry name" value="TPR-like_helical_dom_sf"/>
</dbReference>
<keyword evidence="2" id="KW-1133">Transmembrane helix</keyword>
<feature type="repeat" description="TPR" evidence="1">
    <location>
        <begin position="71"/>
        <end position="104"/>
    </location>
</feature>
<evidence type="ECO:0000313" key="3">
    <source>
        <dbReference type="EMBL" id="MBC5635797.1"/>
    </source>
</evidence>
<feature type="transmembrane region" description="Helical" evidence="2">
    <location>
        <begin position="42"/>
        <end position="64"/>
    </location>
</feature>
<name>A0A923RIM7_9BACI</name>
<dbReference type="InterPro" id="IPR019734">
    <property type="entry name" value="TPR_rpt"/>
</dbReference>
<gene>
    <name evidence="3" type="ORF">H8S33_03055</name>
</gene>
<sequence length="386" mass="44028">MLHCPKCGSIVKEEELYCVSCGVELPNDIHLRSINNKKFNKIWFIPIITIFITLLANNLFYNFLQNQSSQAIKHYELGAKSLEAGDYEAANMYFTLALKEKPNFNQGEVALEFIQKTSDITSLLEEANQELENNEFQTALTLISQAESSLTNFNGIATTDLVDEIVSFRDHVKIEQLKSILNQNPSVDELKVLLWEADAIKNNEATEITDTIRNQIVEFIFTEASKQLSENQFSDALFIVDDGLKYAPNSEKLQSLKTTIEKEKVSFEVTQQQRIQQAIDTAEEEREMNEKDAIELTSIKLENDDHGNLVVKGEVTSVATIPISSIQVEYSLLTKDTEFLSNSVYVYPDTLYPNENGKFEFTHYDIGKDVKKFDVKVSKITWYTNY</sequence>
<comment type="caution">
    <text evidence="3">The sequence shown here is derived from an EMBL/GenBank/DDBJ whole genome shotgun (WGS) entry which is preliminary data.</text>
</comment>
<keyword evidence="2" id="KW-0812">Transmembrane</keyword>
<keyword evidence="1" id="KW-0802">TPR repeat</keyword>
<evidence type="ECO:0000313" key="4">
    <source>
        <dbReference type="Proteomes" id="UP000637359"/>
    </source>
</evidence>
<organism evidence="3 4">
    <name type="scientific">Ornithinibacillus hominis</name>
    <dbReference type="NCBI Taxonomy" id="2763055"/>
    <lineage>
        <taxon>Bacteria</taxon>
        <taxon>Bacillati</taxon>
        <taxon>Bacillota</taxon>
        <taxon>Bacilli</taxon>
        <taxon>Bacillales</taxon>
        <taxon>Bacillaceae</taxon>
        <taxon>Ornithinibacillus</taxon>
    </lineage>
</organism>
<proteinExistence type="predicted"/>
<keyword evidence="2" id="KW-0472">Membrane</keyword>
<evidence type="ECO:0000256" key="2">
    <source>
        <dbReference type="SAM" id="Phobius"/>
    </source>
</evidence>
<evidence type="ECO:0000256" key="1">
    <source>
        <dbReference type="PROSITE-ProRule" id="PRU00339"/>
    </source>
</evidence>